<organism evidence="10 11">
    <name type="scientific">Dehalogenimonas formicexedens</name>
    <dbReference type="NCBI Taxonomy" id="1839801"/>
    <lineage>
        <taxon>Bacteria</taxon>
        <taxon>Bacillati</taxon>
        <taxon>Chloroflexota</taxon>
        <taxon>Dehalococcoidia</taxon>
        <taxon>Dehalococcoidales</taxon>
        <taxon>Dehalococcoidaceae</taxon>
        <taxon>Dehalogenimonas</taxon>
    </lineage>
</organism>
<dbReference type="RefSeq" id="WP_076004214.1">
    <property type="nucleotide sequence ID" value="NZ_CP018258.1"/>
</dbReference>
<dbReference type="SMART" id="SM00322">
    <property type="entry name" value="KH"/>
    <property type="match status" value="2"/>
</dbReference>
<evidence type="ECO:0000256" key="5">
    <source>
        <dbReference type="ARBA" id="ARBA00023015"/>
    </source>
</evidence>
<dbReference type="Gene3D" id="3.30.1480.10">
    <property type="entry name" value="NusA, N-terminal domain"/>
    <property type="match status" value="1"/>
</dbReference>
<dbReference type="Pfam" id="PF13184">
    <property type="entry name" value="KH_NusA_1st"/>
    <property type="match status" value="1"/>
</dbReference>
<dbReference type="SUPFAM" id="SSF69705">
    <property type="entry name" value="Transcription factor NusA, N-terminal domain"/>
    <property type="match status" value="1"/>
</dbReference>
<keyword evidence="1 7" id="KW-0806">Transcription termination</keyword>
<dbReference type="Pfam" id="PF00575">
    <property type="entry name" value="S1"/>
    <property type="match status" value="1"/>
</dbReference>
<feature type="region of interest" description="Disordered" evidence="8">
    <location>
        <begin position="435"/>
        <end position="496"/>
    </location>
</feature>
<dbReference type="PROSITE" id="PS50126">
    <property type="entry name" value="S1"/>
    <property type="match status" value="1"/>
</dbReference>
<dbReference type="GO" id="GO:0006353">
    <property type="term" value="P:DNA-templated transcription termination"/>
    <property type="evidence" value="ECO:0007669"/>
    <property type="project" value="UniProtKB-UniRule"/>
</dbReference>
<comment type="subunit">
    <text evidence="7">Monomer. Binds directly to the core enzyme of the DNA-dependent RNA polymerase and to nascent RNA.</text>
</comment>
<dbReference type="GO" id="GO:0003700">
    <property type="term" value="F:DNA-binding transcription factor activity"/>
    <property type="evidence" value="ECO:0007669"/>
    <property type="project" value="InterPro"/>
</dbReference>
<feature type="compositionally biased region" description="Basic and acidic residues" evidence="8">
    <location>
        <begin position="370"/>
        <end position="395"/>
    </location>
</feature>
<proteinExistence type="inferred from homology"/>
<evidence type="ECO:0000313" key="10">
    <source>
        <dbReference type="EMBL" id="APV44544.1"/>
    </source>
</evidence>
<dbReference type="KEGG" id="dfo:Dform_01212"/>
<evidence type="ECO:0000256" key="2">
    <source>
        <dbReference type="ARBA" id="ARBA00022490"/>
    </source>
</evidence>
<dbReference type="InterPro" id="IPR058582">
    <property type="entry name" value="KH_NusA_2nd"/>
</dbReference>
<name>A0A1P8F7U3_9CHLR</name>
<keyword evidence="4 7" id="KW-0694">RNA-binding</keyword>
<dbReference type="PROSITE" id="PS50084">
    <property type="entry name" value="KH_TYPE_1"/>
    <property type="match status" value="1"/>
</dbReference>
<dbReference type="CDD" id="cd22529">
    <property type="entry name" value="KH-II_NusA_rpt2"/>
    <property type="match status" value="1"/>
</dbReference>
<dbReference type="Gene3D" id="3.30.300.20">
    <property type="match status" value="2"/>
</dbReference>
<dbReference type="InterPro" id="IPR030842">
    <property type="entry name" value="TF_NusA_bacterial"/>
</dbReference>
<dbReference type="InterPro" id="IPR012340">
    <property type="entry name" value="NA-bd_OB-fold"/>
</dbReference>
<keyword evidence="11" id="KW-1185">Reference proteome</keyword>
<feature type="region of interest" description="Disordered" evidence="8">
    <location>
        <begin position="368"/>
        <end position="402"/>
    </location>
</feature>
<dbReference type="InterPro" id="IPR025249">
    <property type="entry name" value="TF_NusA_KH_1st"/>
</dbReference>
<dbReference type="PANTHER" id="PTHR22648:SF0">
    <property type="entry name" value="TRANSCRIPTION TERMINATION_ANTITERMINATION PROTEIN NUSA"/>
    <property type="match status" value="1"/>
</dbReference>
<keyword evidence="5 7" id="KW-0805">Transcription regulation</keyword>
<dbReference type="PANTHER" id="PTHR22648">
    <property type="entry name" value="TRANSCRIPTION TERMINATION FACTOR NUSA"/>
    <property type="match status" value="1"/>
</dbReference>
<dbReference type="NCBIfam" id="TIGR01953">
    <property type="entry name" value="NusA"/>
    <property type="match status" value="1"/>
</dbReference>
<dbReference type="CDD" id="cd02134">
    <property type="entry name" value="KH-II_NusA_rpt1"/>
    <property type="match status" value="1"/>
</dbReference>
<dbReference type="InterPro" id="IPR036555">
    <property type="entry name" value="NusA_N_sf"/>
</dbReference>
<keyword evidence="3 7" id="KW-0889">Transcription antitermination</keyword>
<dbReference type="STRING" id="1839801.Dform_01212"/>
<dbReference type="SUPFAM" id="SSF50249">
    <property type="entry name" value="Nucleic acid-binding proteins"/>
    <property type="match status" value="1"/>
</dbReference>
<evidence type="ECO:0000256" key="6">
    <source>
        <dbReference type="ARBA" id="ARBA00023163"/>
    </source>
</evidence>
<dbReference type="GO" id="GO:0003723">
    <property type="term" value="F:RNA binding"/>
    <property type="evidence" value="ECO:0007669"/>
    <property type="project" value="UniProtKB-UniRule"/>
</dbReference>
<evidence type="ECO:0000256" key="3">
    <source>
        <dbReference type="ARBA" id="ARBA00022814"/>
    </source>
</evidence>
<dbReference type="InterPro" id="IPR004087">
    <property type="entry name" value="KH_dom"/>
</dbReference>
<keyword evidence="6 7" id="KW-0804">Transcription</keyword>
<evidence type="ECO:0000256" key="8">
    <source>
        <dbReference type="SAM" id="MobiDB-lite"/>
    </source>
</evidence>
<gene>
    <name evidence="7" type="primary">nusA</name>
    <name evidence="10" type="ORF">Dform_01212</name>
</gene>
<evidence type="ECO:0000256" key="7">
    <source>
        <dbReference type="HAMAP-Rule" id="MF_00945"/>
    </source>
</evidence>
<feature type="compositionally biased region" description="Basic and acidic residues" evidence="8">
    <location>
        <begin position="451"/>
        <end position="464"/>
    </location>
</feature>
<accession>A0A1P8F7U3</accession>
<dbReference type="InterPro" id="IPR015946">
    <property type="entry name" value="KH_dom-like_a/b"/>
</dbReference>
<dbReference type="Proteomes" id="UP000185934">
    <property type="component" value="Chromosome"/>
</dbReference>
<dbReference type="InterPro" id="IPR009019">
    <property type="entry name" value="KH_sf_prok-type"/>
</dbReference>
<keyword evidence="2 7" id="KW-0963">Cytoplasm</keyword>
<dbReference type="EMBL" id="CP018258">
    <property type="protein sequence ID" value="APV44544.1"/>
    <property type="molecule type" value="Genomic_DNA"/>
</dbReference>
<evidence type="ECO:0000259" key="9">
    <source>
        <dbReference type="PROSITE" id="PS50126"/>
    </source>
</evidence>
<dbReference type="SUPFAM" id="SSF54814">
    <property type="entry name" value="Prokaryotic type KH domain (KH-domain type II)"/>
    <property type="match status" value="2"/>
</dbReference>
<dbReference type="InterPro" id="IPR013735">
    <property type="entry name" value="TF_NusA_N"/>
</dbReference>
<dbReference type="HAMAP" id="MF_00945_B">
    <property type="entry name" value="NusA_B"/>
    <property type="match status" value="1"/>
</dbReference>
<dbReference type="CDD" id="cd04455">
    <property type="entry name" value="S1_NusA"/>
    <property type="match status" value="1"/>
</dbReference>
<dbReference type="FunFam" id="3.30.300.20:FF:000005">
    <property type="entry name" value="Transcription termination/antitermination protein NusA"/>
    <property type="match status" value="1"/>
</dbReference>
<sequence length="496" mass="52973">MKSDFMLAITQLSAEKNLSKEVVLAAVEAALVSAYRKESFAPNQNIQAKIDPATGRVKVWAEKTVVEKVEDPRKEITLAEAKRVQPGIQLGEPVVVEATPADAGRIAAQTAKQVILQRLHEAENTAIVDEYAGKAGDIVSGVIQRIEPKQIIVDLGRAEAVMPLQEQVHTERYRPGQRIRAYLVEVAKGIKGPTVVLSRSHPGLLRRLFEMEIPEIFSGMVEIKSVAREAGARSKVAVAARQTGIDPVGCCVGLRGIRIQNIVSELSGEKIDVVAWSPDPAVFIASALSPAQVVRVILSESDKSATAVIPDRQQSLAIGKEGQNVRLAVKLTGWRIDIKSVSDYEAAHPVVTPEAVVRTPEVVTPAAVEKAPEKPVEKAAEKTPVKHIEKPEKPVEAAPAAPAAEPVIPEPVAAAAPVAPGPVEEEVGLKLSLNAPERAPVGAGSKSGVRFAEDILGRSGDRGAEKKKRKGKDDEGGRGKKKRSGGAGEFDTDEYD</sequence>
<comment type="subcellular location">
    <subcellularLocation>
        <location evidence="7">Cytoplasm</location>
    </subcellularLocation>
</comment>
<dbReference type="OrthoDB" id="9807233at2"/>
<dbReference type="Pfam" id="PF08529">
    <property type="entry name" value="NusA_N"/>
    <property type="match status" value="1"/>
</dbReference>
<evidence type="ECO:0000256" key="4">
    <source>
        <dbReference type="ARBA" id="ARBA00022884"/>
    </source>
</evidence>
<dbReference type="Gene3D" id="2.40.50.140">
    <property type="entry name" value="Nucleic acid-binding proteins"/>
    <property type="match status" value="1"/>
</dbReference>
<dbReference type="SMART" id="SM00316">
    <property type="entry name" value="S1"/>
    <property type="match status" value="1"/>
</dbReference>
<reference evidence="11" key="1">
    <citation type="submission" date="2016-11" db="EMBL/GenBank/DDBJ databases">
        <title>Dehalogenimonas formicexedens sp. nov., a chlorinated alkane respiring bacterium isolated from contaminated groundwater.</title>
        <authorList>
            <person name="Key T.A."/>
            <person name="Bowman K.S."/>
            <person name="Lee I."/>
            <person name="Chun J."/>
            <person name="Albuquerque L."/>
            <person name="da Costa M.S."/>
            <person name="Rainey F.A."/>
            <person name="Moe W.M."/>
        </authorList>
    </citation>
    <scope>NUCLEOTIDE SEQUENCE [LARGE SCALE GENOMIC DNA]</scope>
    <source>
        <strain evidence="11">NSZ-14</strain>
    </source>
</reference>
<feature type="domain" description="S1 motif" evidence="9">
    <location>
        <begin position="136"/>
        <end position="200"/>
    </location>
</feature>
<dbReference type="AlphaFoldDB" id="A0A1P8F7U3"/>
<dbReference type="GO" id="GO:0031564">
    <property type="term" value="P:transcription antitermination"/>
    <property type="evidence" value="ECO:0007669"/>
    <property type="project" value="UniProtKB-UniRule"/>
</dbReference>
<protein>
    <recommendedName>
        <fullName evidence="7">Transcription termination/antitermination protein NusA</fullName>
    </recommendedName>
</protein>
<evidence type="ECO:0000256" key="1">
    <source>
        <dbReference type="ARBA" id="ARBA00022472"/>
    </source>
</evidence>
<dbReference type="GO" id="GO:0005829">
    <property type="term" value="C:cytosol"/>
    <property type="evidence" value="ECO:0007669"/>
    <property type="project" value="TreeGrafter"/>
</dbReference>
<comment type="similarity">
    <text evidence="7">Belongs to the NusA family.</text>
</comment>
<comment type="function">
    <text evidence="7">Participates in both transcription termination and antitermination.</text>
</comment>
<dbReference type="Pfam" id="PF26594">
    <property type="entry name" value="KH_NusA_2nd"/>
    <property type="match status" value="1"/>
</dbReference>
<dbReference type="InterPro" id="IPR003029">
    <property type="entry name" value="S1_domain"/>
</dbReference>
<evidence type="ECO:0000313" key="11">
    <source>
        <dbReference type="Proteomes" id="UP000185934"/>
    </source>
</evidence>
<dbReference type="FunFam" id="3.30.300.20:FF:000002">
    <property type="entry name" value="Transcription termination/antitermination protein NusA"/>
    <property type="match status" value="1"/>
</dbReference>
<dbReference type="InterPro" id="IPR010213">
    <property type="entry name" value="TF_NusA"/>
</dbReference>